<dbReference type="GO" id="GO:0046872">
    <property type="term" value="F:metal ion binding"/>
    <property type="evidence" value="ECO:0007669"/>
    <property type="project" value="UniProtKB-KW"/>
</dbReference>
<gene>
    <name evidence="8" type="ORF">FOY51_21220</name>
</gene>
<evidence type="ECO:0000256" key="7">
    <source>
        <dbReference type="RuleBase" id="RU004466"/>
    </source>
</evidence>
<dbReference type="SUPFAM" id="SSF48576">
    <property type="entry name" value="Terpenoid synthases"/>
    <property type="match status" value="1"/>
</dbReference>
<dbReference type="GO" id="GO:0008299">
    <property type="term" value="P:isoprenoid biosynthetic process"/>
    <property type="evidence" value="ECO:0007669"/>
    <property type="project" value="InterPro"/>
</dbReference>
<keyword evidence="6" id="KW-0460">Magnesium</keyword>
<comment type="caution">
    <text evidence="8">The sequence shown here is derived from an EMBL/GenBank/DDBJ whole genome shotgun (WGS) entry which is preliminary data.</text>
</comment>
<evidence type="ECO:0000256" key="4">
    <source>
        <dbReference type="ARBA" id="ARBA00022679"/>
    </source>
</evidence>
<protein>
    <submittedName>
        <fullName evidence="8">Polyprenyl synthetase family protein</fullName>
    </submittedName>
</protein>
<dbReference type="Gene3D" id="1.10.600.10">
    <property type="entry name" value="Farnesyl Diphosphate Synthase"/>
    <property type="match status" value="1"/>
</dbReference>
<organism evidence="8 9">
    <name type="scientific">Antrihabitans cavernicola</name>
    <dbReference type="NCBI Taxonomy" id="2495913"/>
    <lineage>
        <taxon>Bacteria</taxon>
        <taxon>Bacillati</taxon>
        <taxon>Actinomycetota</taxon>
        <taxon>Actinomycetes</taxon>
        <taxon>Mycobacteriales</taxon>
        <taxon>Nocardiaceae</taxon>
        <taxon>Antrihabitans</taxon>
    </lineage>
</organism>
<dbReference type="OrthoDB" id="4497239at2"/>
<dbReference type="AlphaFoldDB" id="A0A5A7S737"/>
<dbReference type="PANTHER" id="PTHR12001:SF85">
    <property type="entry name" value="SHORT CHAIN ISOPRENYL DIPHOSPHATE SYNTHASE"/>
    <property type="match status" value="1"/>
</dbReference>
<dbReference type="EMBL" id="VLNY01000013">
    <property type="protein sequence ID" value="KAA0020220.1"/>
    <property type="molecule type" value="Genomic_DNA"/>
</dbReference>
<name>A0A5A7S737_9NOCA</name>
<dbReference type="PROSITE" id="PS00444">
    <property type="entry name" value="POLYPRENYL_SYNTHASE_2"/>
    <property type="match status" value="1"/>
</dbReference>
<dbReference type="GO" id="GO:0004659">
    <property type="term" value="F:prenyltransferase activity"/>
    <property type="evidence" value="ECO:0007669"/>
    <property type="project" value="InterPro"/>
</dbReference>
<dbReference type="SFLD" id="SFLDS00005">
    <property type="entry name" value="Isoprenoid_Synthase_Type_I"/>
    <property type="match status" value="1"/>
</dbReference>
<evidence type="ECO:0000256" key="5">
    <source>
        <dbReference type="ARBA" id="ARBA00022723"/>
    </source>
</evidence>
<evidence type="ECO:0000313" key="8">
    <source>
        <dbReference type="EMBL" id="KAA0020220.1"/>
    </source>
</evidence>
<evidence type="ECO:0000256" key="2">
    <source>
        <dbReference type="ARBA" id="ARBA00005128"/>
    </source>
</evidence>
<evidence type="ECO:0000256" key="6">
    <source>
        <dbReference type="ARBA" id="ARBA00022842"/>
    </source>
</evidence>
<evidence type="ECO:0000256" key="3">
    <source>
        <dbReference type="ARBA" id="ARBA00006706"/>
    </source>
</evidence>
<keyword evidence="5" id="KW-0479">Metal-binding</keyword>
<comment type="pathway">
    <text evidence="2">Isoprenoid biosynthesis.</text>
</comment>
<proteinExistence type="inferred from homology"/>
<keyword evidence="9" id="KW-1185">Reference proteome</keyword>
<dbReference type="InterPro" id="IPR008949">
    <property type="entry name" value="Isoprenoid_synthase_dom_sf"/>
</dbReference>
<dbReference type="PANTHER" id="PTHR12001">
    <property type="entry name" value="GERANYLGERANYL PYROPHOSPHATE SYNTHASE"/>
    <property type="match status" value="1"/>
</dbReference>
<evidence type="ECO:0000313" key="9">
    <source>
        <dbReference type="Proteomes" id="UP000322244"/>
    </source>
</evidence>
<dbReference type="Pfam" id="PF00348">
    <property type="entry name" value="polyprenyl_synt"/>
    <property type="match status" value="1"/>
</dbReference>
<evidence type="ECO:0000256" key="1">
    <source>
        <dbReference type="ARBA" id="ARBA00001946"/>
    </source>
</evidence>
<dbReference type="CDD" id="cd00685">
    <property type="entry name" value="Trans_IPPS_HT"/>
    <property type="match status" value="1"/>
</dbReference>
<sequence length="332" mass="36355">MMDLVEKTAFEFLDKEYKRWYELDSEAASTVEAIADFMRAGGKRIRPKFCISGFLAGGGNPRDKSVISAAVALEFLHASALIHDDVFDESALRRGAPTVHENYAARHIAGDWRGDPRRFGESMAILAGDLALVYADLFMADAMPAVTTAWSDLRAELMVGQHLDVMAAARFAGDPQLSRTIAQLKSGNYTIHRPLLIGALVAGRPDLSEPFESYGLVVGEAFQLRDDLLDMFGDTDTLGKPAQLDIERHKMTLLLSLAIERDSAVRSVVETPGTSAELLLKTLVESGMADEVERHIGELVDAGGAAIAYTDIEPGWRDELIEMAHEVAYRNT</sequence>
<dbReference type="Proteomes" id="UP000322244">
    <property type="component" value="Unassembled WGS sequence"/>
</dbReference>
<dbReference type="PROSITE" id="PS00723">
    <property type="entry name" value="POLYPRENYL_SYNTHASE_1"/>
    <property type="match status" value="1"/>
</dbReference>
<dbReference type="InterPro" id="IPR000092">
    <property type="entry name" value="Polyprenyl_synt"/>
</dbReference>
<accession>A0A5A7S737</accession>
<keyword evidence="4 7" id="KW-0808">Transferase</keyword>
<comment type="cofactor">
    <cofactor evidence="1">
        <name>Mg(2+)</name>
        <dbReference type="ChEBI" id="CHEBI:18420"/>
    </cofactor>
</comment>
<comment type="similarity">
    <text evidence="3 7">Belongs to the FPP/GGPP synthase family.</text>
</comment>
<dbReference type="InterPro" id="IPR033749">
    <property type="entry name" value="Polyprenyl_synt_CS"/>
</dbReference>
<reference evidence="8 9" key="1">
    <citation type="submission" date="2019-07" db="EMBL/GenBank/DDBJ databases">
        <title>Rhodococcus cavernicolus sp. nov., isolated from a cave.</title>
        <authorList>
            <person name="Lee S.D."/>
        </authorList>
    </citation>
    <scope>NUCLEOTIDE SEQUENCE [LARGE SCALE GENOMIC DNA]</scope>
    <source>
        <strain evidence="8 9">C1-24</strain>
    </source>
</reference>